<dbReference type="SUPFAM" id="SSF46689">
    <property type="entry name" value="Homeodomain-like"/>
    <property type="match status" value="1"/>
</dbReference>
<evidence type="ECO:0000313" key="3">
    <source>
        <dbReference type="Proteomes" id="UP000481583"/>
    </source>
</evidence>
<dbReference type="EMBL" id="JAAKZV010000003">
    <property type="protein sequence ID" value="NGN62661.1"/>
    <property type="molecule type" value="Genomic_DNA"/>
</dbReference>
<organism evidence="2 3">
    <name type="scientific">Streptomyces coryli</name>
    <dbReference type="NCBI Taxonomy" id="1128680"/>
    <lineage>
        <taxon>Bacteria</taxon>
        <taxon>Bacillati</taxon>
        <taxon>Actinomycetota</taxon>
        <taxon>Actinomycetes</taxon>
        <taxon>Kitasatosporales</taxon>
        <taxon>Streptomycetaceae</taxon>
        <taxon>Streptomyces</taxon>
    </lineage>
</organism>
<protein>
    <submittedName>
        <fullName evidence="2">TetR/AcrR family transcriptional regulator</fullName>
    </submittedName>
</protein>
<dbReference type="RefSeq" id="WP_165230422.1">
    <property type="nucleotide sequence ID" value="NZ_JAAKZV010000003.1"/>
</dbReference>
<evidence type="ECO:0000256" key="1">
    <source>
        <dbReference type="SAM" id="MobiDB-lite"/>
    </source>
</evidence>
<dbReference type="InterPro" id="IPR009057">
    <property type="entry name" value="Homeodomain-like_sf"/>
</dbReference>
<dbReference type="Proteomes" id="UP000481583">
    <property type="component" value="Unassembled WGS sequence"/>
</dbReference>
<sequence length="217" mass="24187">MARDRAARPSTKPANPAAEPADGRAARSHRTRLAIIDAMRALHAEGELRPTARAIAQRAEVSLRTVWQHFADLETLLAHAGERDHQVLLSLTRPISPEQPLEARIEAFARHRARLLEKMTPSWRAARLEEPFSKELQRIKARTFALARDQVATVFGPELDRLDEPERTRLLDCLVAAGSWEHWDALRTGLKLSRPAAREVLVTSVTALLARTGADVG</sequence>
<reference evidence="2 3" key="1">
    <citation type="submission" date="2020-02" db="EMBL/GenBank/DDBJ databases">
        <title>Whole-genome analyses of novel actinobacteria.</title>
        <authorList>
            <person name="Sahin N."/>
        </authorList>
    </citation>
    <scope>NUCLEOTIDE SEQUENCE [LARGE SCALE GENOMIC DNA]</scope>
    <source>
        <strain evidence="2 3">A7024</strain>
    </source>
</reference>
<comment type="caution">
    <text evidence="2">The sequence shown here is derived from an EMBL/GenBank/DDBJ whole genome shotgun (WGS) entry which is preliminary data.</text>
</comment>
<name>A0A6G4TUJ7_9ACTN</name>
<dbReference type="Gene3D" id="1.10.357.10">
    <property type="entry name" value="Tetracycline Repressor, domain 2"/>
    <property type="match status" value="1"/>
</dbReference>
<keyword evidence="3" id="KW-1185">Reference proteome</keyword>
<dbReference type="AlphaFoldDB" id="A0A6G4TUJ7"/>
<feature type="region of interest" description="Disordered" evidence="1">
    <location>
        <begin position="1"/>
        <end position="29"/>
    </location>
</feature>
<evidence type="ECO:0000313" key="2">
    <source>
        <dbReference type="EMBL" id="NGN62661.1"/>
    </source>
</evidence>
<accession>A0A6G4TUJ7</accession>
<gene>
    <name evidence="2" type="ORF">G5C51_01920</name>
</gene>
<proteinExistence type="predicted"/>